<dbReference type="Proteomes" id="UP000008021">
    <property type="component" value="Chromosome 6"/>
</dbReference>
<protein>
    <submittedName>
        <fullName evidence="1">Uncharacterized protein</fullName>
    </submittedName>
</protein>
<dbReference type="AlphaFoldDB" id="A0A0E0DXR0"/>
<dbReference type="HOGENOM" id="CLU_2871486_0_0_1"/>
<evidence type="ECO:0000313" key="1">
    <source>
        <dbReference type="EnsemblPlants" id="OMERI06G05760.5"/>
    </source>
</evidence>
<dbReference type="Gramene" id="OMERI06G05760.5">
    <property type="protein sequence ID" value="OMERI06G05760.5"/>
    <property type="gene ID" value="OMERI06G05760"/>
</dbReference>
<proteinExistence type="predicted"/>
<organism evidence="1">
    <name type="scientific">Oryza meridionalis</name>
    <dbReference type="NCBI Taxonomy" id="40149"/>
    <lineage>
        <taxon>Eukaryota</taxon>
        <taxon>Viridiplantae</taxon>
        <taxon>Streptophyta</taxon>
        <taxon>Embryophyta</taxon>
        <taxon>Tracheophyta</taxon>
        <taxon>Spermatophyta</taxon>
        <taxon>Magnoliopsida</taxon>
        <taxon>Liliopsida</taxon>
        <taxon>Poales</taxon>
        <taxon>Poaceae</taxon>
        <taxon>BOP clade</taxon>
        <taxon>Oryzoideae</taxon>
        <taxon>Oryzeae</taxon>
        <taxon>Oryzinae</taxon>
        <taxon>Oryza</taxon>
    </lineage>
</organism>
<dbReference type="EnsemblPlants" id="OMERI06G05760.5">
    <property type="protein sequence ID" value="OMERI06G05760.5"/>
    <property type="gene ID" value="OMERI06G05760"/>
</dbReference>
<keyword evidence="2" id="KW-1185">Reference proteome</keyword>
<name>A0A0E0DXR0_9ORYZ</name>
<reference evidence="1" key="1">
    <citation type="submission" date="2015-04" db="UniProtKB">
        <authorList>
            <consortium name="EnsemblPlants"/>
        </authorList>
    </citation>
    <scope>IDENTIFICATION</scope>
</reference>
<sequence length="64" mass="7076">MNEVAFSFRLSATWAGMDVLPVSDVPLRQQQAFDAAICAAAKQAAEPNAWSLWSLLLDKARYPH</sequence>
<evidence type="ECO:0000313" key="2">
    <source>
        <dbReference type="Proteomes" id="UP000008021"/>
    </source>
</evidence>
<reference evidence="1" key="2">
    <citation type="submission" date="2018-05" db="EMBL/GenBank/DDBJ databases">
        <title>OmerRS3 (Oryza meridionalis Reference Sequence Version 3).</title>
        <authorList>
            <person name="Zhang J."/>
            <person name="Kudrna D."/>
            <person name="Lee S."/>
            <person name="Talag J."/>
            <person name="Welchert J."/>
            <person name="Wing R.A."/>
        </authorList>
    </citation>
    <scope>NUCLEOTIDE SEQUENCE [LARGE SCALE GENOMIC DNA]</scope>
    <source>
        <strain evidence="1">cv. OR44</strain>
    </source>
</reference>
<accession>A0A0E0DXR0</accession>